<evidence type="ECO:0008006" key="3">
    <source>
        <dbReference type="Google" id="ProtNLM"/>
    </source>
</evidence>
<dbReference type="InterPro" id="IPR036397">
    <property type="entry name" value="RNaseH_sf"/>
</dbReference>
<sequence>MKLDNGPQFRAPFDDLCREFGIHHNTSTAYHLTSNSLADAGAKAVKYLLVKIGGLVTPTLGRPYWSGVAPHVWMASRRQMPSWVGEFAQGSIQPIKACLTTTSFRRLVRHIEEGWPLERQADL</sequence>
<dbReference type="Proteomes" id="UP000318571">
    <property type="component" value="Chromosome 2"/>
</dbReference>
<dbReference type="GO" id="GO:0003676">
    <property type="term" value="F:nucleic acid binding"/>
    <property type="evidence" value="ECO:0007669"/>
    <property type="project" value="InterPro"/>
</dbReference>
<accession>A0A553PB96</accession>
<organism evidence="1 2">
    <name type="scientific">Tigriopus californicus</name>
    <name type="common">Marine copepod</name>
    <dbReference type="NCBI Taxonomy" id="6832"/>
    <lineage>
        <taxon>Eukaryota</taxon>
        <taxon>Metazoa</taxon>
        <taxon>Ecdysozoa</taxon>
        <taxon>Arthropoda</taxon>
        <taxon>Crustacea</taxon>
        <taxon>Multicrustacea</taxon>
        <taxon>Hexanauplia</taxon>
        <taxon>Copepoda</taxon>
        <taxon>Harpacticoida</taxon>
        <taxon>Harpacticidae</taxon>
        <taxon>Tigriopus</taxon>
    </lineage>
</organism>
<dbReference type="Gene3D" id="3.30.420.10">
    <property type="entry name" value="Ribonuclease H-like superfamily/Ribonuclease H"/>
    <property type="match status" value="1"/>
</dbReference>
<dbReference type="AlphaFoldDB" id="A0A553PB96"/>
<comment type="caution">
    <text evidence="1">The sequence shown here is derived from an EMBL/GenBank/DDBJ whole genome shotgun (WGS) entry which is preliminary data.</text>
</comment>
<reference evidence="1 2" key="1">
    <citation type="journal article" date="2018" name="Nat. Ecol. Evol.">
        <title>Genomic signatures of mitonuclear coevolution across populations of Tigriopus californicus.</title>
        <authorList>
            <person name="Barreto F.S."/>
            <person name="Watson E.T."/>
            <person name="Lima T.G."/>
            <person name="Willett C.S."/>
            <person name="Edmands S."/>
            <person name="Li W."/>
            <person name="Burton R.S."/>
        </authorList>
    </citation>
    <scope>NUCLEOTIDE SEQUENCE [LARGE SCALE GENOMIC DNA]</scope>
    <source>
        <strain evidence="1 2">San Diego</strain>
    </source>
</reference>
<gene>
    <name evidence="1" type="ORF">TCAL_14563</name>
</gene>
<evidence type="ECO:0000313" key="2">
    <source>
        <dbReference type="Proteomes" id="UP000318571"/>
    </source>
</evidence>
<keyword evidence="2" id="KW-1185">Reference proteome</keyword>
<protein>
    <recommendedName>
        <fullName evidence="3">Integrase catalytic domain-containing protein</fullName>
    </recommendedName>
</protein>
<dbReference type="SUPFAM" id="SSF53098">
    <property type="entry name" value="Ribonuclease H-like"/>
    <property type="match status" value="1"/>
</dbReference>
<name>A0A553PB96_TIGCA</name>
<evidence type="ECO:0000313" key="1">
    <source>
        <dbReference type="EMBL" id="TRY74952.1"/>
    </source>
</evidence>
<dbReference type="EMBL" id="VCGU01000005">
    <property type="protein sequence ID" value="TRY74952.1"/>
    <property type="molecule type" value="Genomic_DNA"/>
</dbReference>
<proteinExistence type="predicted"/>
<dbReference type="InterPro" id="IPR012337">
    <property type="entry name" value="RNaseH-like_sf"/>
</dbReference>